<dbReference type="EMBL" id="AP021853">
    <property type="protein sequence ID" value="BBO00310.1"/>
    <property type="molecule type" value="Genomic_DNA"/>
</dbReference>
<organism evidence="1 2">
    <name type="scientific">Sporolactobacillus terrae</name>
    <dbReference type="NCBI Taxonomy" id="269673"/>
    <lineage>
        <taxon>Bacteria</taxon>
        <taxon>Bacillati</taxon>
        <taxon>Bacillota</taxon>
        <taxon>Bacilli</taxon>
        <taxon>Bacillales</taxon>
        <taxon>Sporolactobacillaceae</taxon>
        <taxon>Sporolactobacillus</taxon>
    </lineage>
</organism>
<evidence type="ECO:0000313" key="1">
    <source>
        <dbReference type="EMBL" id="BBO00310.1"/>
    </source>
</evidence>
<dbReference type="Proteomes" id="UP000326951">
    <property type="component" value="Chromosome"/>
</dbReference>
<proteinExistence type="predicted"/>
<gene>
    <name evidence="1" type="ORF">St703_30140</name>
</gene>
<sequence>MAFLAGDAQPSRKLIQATKKNTTRKFGPKRWRVKVSAIKNKKRVLPICELTKVPFKPNLFRISGAKMPLINLMTVVKKGMTVIRIADLVTT</sequence>
<dbReference type="AlphaFoldDB" id="A0A5K7X2N3"/>
<protein>
    <submittedName>
        <fullName evidence="1">Uncharacterized protein</fullName>
    </submittedName>
</protein>
<accession>A0A5K7X2N3</accession>
<reference evidence="1 2" key="1">
    <citation type="submission" date="2019-09" db="EMBL/GenBank/DDBJ databases">
        <title>Complete genome sequence of Sporolactobacillus terrae 70-3.</title>
        <authorList>
            <person name="Tanaka N."/>
            <person name="Shiwa Y."/>
            <person name="Fujita N."/>
            <person name="Tanasupawat S."/>
        </authorList>
    </citation>
    <scope>NUCLEOTIDE SEQUENCE [LARGE SCALE GENOMIC DNA]</scope>
    <source>
        <strain evidence="1 2">70-3</strain>
    </source>
</reference>
<evidence type="ECO:0000313" key="2">
    <source>
        <dbReference type="Proteomes" id="UP000326951"/>
    </source>
</evidence>
<name>A0A5K7X2N3_9BACL</name>